<dbReference type="Proteomes" id="UP001212152">
    <property type="component" value="Unassembled WGS sequence"/>
</dbReference>
<keyword evidence="3 7" id="KW-0812">Transmembrane</keyword>
<evidence type="ECO:0000256" key="1">
    <source>
        <dbReference type="ARBA" id="ARBA00004141"/>
    </source>
</evidence>
<dbReference type="PANTHER" id="PTHR12385:SF14">
    <property type="entry name" value="CHOLINE TRANSPORTER-LIKE 2"/>
    <property type="match status" value="1"/>
</dbReference>
<dbReference type="GO" id="GO:0005886">
    <property type="term" value="C:plasma membrane"/>
    <property type="evidence" value="ECO:0007669"/>
    <property type="project" value="UniProtKB-SubCell"/>
</dbReference>
<evidence type="ECO:0000256" key="6">
    <source>
        <dbReference type="ARBA" id="ARBA00023180"/>
    </source>
</evidence>
<feature type="transmembrane region" description="Helical" evidence="7">
    <location>
        <begin position="449"/>
        <end position="477"/>
    </location>
</feature>
<comment type="function">
    <text evidence="7">Probably involved in transport through the plasma membrane.</text>
</comment>
<feature type="compositionally biased region" description="Polar residues" evidence="8">
    <location>
        <begin position="88"/>
        <end position="102"/>
    </location>
</feature>
<evidence type="ECO:0000313" key="9">
    <source>
        <dbReference type="EMBL" id="KAJ3177603.1"/>
    </source>
</evidence>
<dbReference type="EMBL" id="JADGJQ010000032">
    <property type="protein sequence ID" value="KAJ3177603.1"/>
    <property type="molecule type" value="Genomic_DNA"/>
</dbReference>
<comment type="caution">
    <text evidence="9">The sequence shown here is derived from an EMBL/GenBank/DDBJ whole genome shotgun (WGS) entry which is preliminary data.</text>
</comment>
<keyword evidence="6" id="KW-0325">Glycoprotein</keyword>
<dbReference type="Pfam" id="PF04515">
    <property type="entry name" value="Choline_transpo"/>
    <property type="match status" value="1"/>
</dbReference>
<evidence type="ECO:0000256" key="5">
    <source>
        <dbReference type="ARBA" id="ARBA00023136"/>
    </source>
</evidence>
<dbReference type="AlphaFoldDB" id="A0AAD5TII9"/>
<keyword evidence="5 7" id="KW-0472">Membrane</keyword>
<feature type="transmembrane region" description="Helical" evidence="7">
    <location>
        <begin position="327"/>
        <end position="347"/>
    </location>
</feature>
<evidence type="ECO:0000256" key="2">
    <source>
        <dbReference type="ARBA" id="ARBA00007168"/>
    </source>
</evidence>
<feature type="transmembrane region" description="Helical" evidence="7">
    <location>
        <begin position="705"/>
        <end position="727"/>
    </location>
</feature>
<dbReference type="InterPro" id="IPR007603">
    <property type="entry name" value="Choline_transptr-like"/>
</dbReference>
<organism evidence="9 10">
    <name type="scientific">Geranomyces variabilis</name>
    <dbReference type="NCBI Taxonomy" id="109894"/>
    <lineage>
        <taxon>Eukaryota</taxon>
        <taxon>Fungi</taxon>
        <taxon>Fungi incertae sedis</taxon>
        <taxon>Chytridiomycota</taxon>
        <taxon>Chytridiomycota incertae sedis</taxon>
        <taxon>Chytridiomycetes</taxon>
        <taxon>Spizellomycetales</taxon>
        <taxon>Powellomycetaceae</taxon>
        <taxon>Geranomyces</taxon>
    </lineage>
</organism>
<keyword evidence="10" id="KW-1185">Reference proteome</keyword>
<evidence type="ECO:0000256" key="4">
    <source>
        <dbReference type="ARBA" id="ARBA00022989"/>
    </source>
</evidence>
<comment type="similarity">
    <text evidence="2 7">Belongs to the CTL (choline transporter-like) family.</text>
</comment>
<feature type="transmembrane region" description="Helical" evidence="7">
    <location>
        <begin position="354"/>
        <end position="376"/>
    </location>
</feature>
<evidence type="ECO:0000313" key="10">
    <source>
        <dbReference type="Proteomes" id="UP001212152"/>
    </source>
</evidence>
<reference evidence="9" key="1">
    <citation type="submission" date="2020-05" db="EMBL/GenBank/DDBJ databases">
        <title>Phylogenomic resolution of chytrid fungi.</title>
        <authorList>
            <person name="Stajich J.E."/>
            <person name="Amses K."/>
            <person name="Simmons R."/>
            <person name="Seto K."/>
            <person name="Myers J."/>
            <person name="Bonds A."/>
            <person name="Quandt C.A."/>
            <person name="Barry K."/>
            <person name="Liu P."/>
            <person name="Grigoriev I."/>
            <person name="Longcore J.E."/>
            <person name="James T.Y."/>
        </authorList>
    </citation>
    <scope>NUCLEOTIDE SEQUENCE</scope>
    <source>
        <strain evidence="9">JEL0379</strain>
    </source>
</reference>
<name>A0AAD5TII9_9FUNG</name>
<feature type="region of interest" description="Disordered" evidence="8">
    <location>
        <begin position="1"/>
        <end position="138"/>
    </location>
</feature>
<evidence type="ECO:0000256" key="7">
    <source>
        <dbReference type="RuleBase" id="RU368066"/>
    </source>
</evidence>
<evidence type="ECO:0000256" key="8">
    <source>
        <dbReference type="SAM" id="MobiDB-lite"/>
    </source>
</evidence>
<gene>
    <name evidence="9" type="ORF">HDU87_004356</name>
</gene>
<keyword evidence="4 7" id="KW-1133">Transmembrane helix</keyword>
<accession>A0AAD5TII9</accession>
<feature type="transmembrane region" description="Helical" evidence="7">
    <location>
        <begin position="668"/>
        <end position="693"/>
    </location>
</feature>
<protein>
    <recommendedName>
        <fullName evidence="7">Protein PNS1</fullName>
    </recommendedName>
</protein>
<feature type="transmembrane region" description="Helical" evidence="7">
    <location>
        <begin position="149"/>
        <end position="170"/>
    </location>
</feature>
<feature type="transmembrane region" description="Helical" evidence="7">
    <location>
        <begin position="573"/>
        <end position="593"/>
    </location>
</feature>
<feature type="compositionally biased region" description="Low complexity" evidence="8">
    <location>
        <begin position="24"/>
        <end position="79"/>
    </location>
</feature>
<sequence>MPSRAVYPSAHDDDGYNGSPNNYQRPHQQQQFSRPQPPRMNNQPQRQQHQPQYQHQQQYYSEPPMQQPAYYAPPHQQQYAPPPMQQQDQNYEQPRQNASPRSYNDDDDDNNRSNNGGSGGKRGVQGKKGYDMLPAPSGDNVRGRKCHDVFWLLLFILMFGGMVAISYYAIRYGNVNRLIYGRDSEGNLCGAPIGEDSSRDLSIQTNLLFFVDDPDDYHRCVASCPDSTASDATAVCRYDITLASTHAEIYQQVSNYSCTYTIASKSVLNRCVPLQLLSDIKAAANASYYNETYTLGGGSYSWGQALSLELNARDASAIIFQDLATNWWVILVCVGAAFVIGYAYLLLLQFFAGAIVWFTIMVVVIVAWVLAAYFIYNYVRIHVLHQGLLSVGFSQVDSILYNEKLLLVLGCIIGGIAAIISILVLCLVRRIRLATHIIKEASHALRAMPFVALFPFVKYFVILVWMAIFVAVMALLATSGTAIATAVTVDVNDGLEQTKTGRTYSSSHTLQYLQIYYTFGFLWVYNWIIAIGQTTIAGAIASWYWCKPGANGKKQLPRFPVLSSLGRVFRYHLGSLALGSLLIALVQLIRIMIVEAQRRVNGTGNKCAKYTLCCLQCCFKCLESLLKMLTKNAYVEIAVYGYSFCTAARMAVQLISSNVVRLVVVHKVSGFLIFVGKLAVVFVVTLGGLGLLVHLEGDAEVFSNYAVPLIFIIIFSYLTASSILSSYSMTVTTIFLSFCEDSQRNDGSRERPYYMSKNLQNFVNAEAHARPVV</sequence>
<feature type="transmembrane region" description="Helical" evidence="7">
    <location>
        <begin position="637"/>
        <end position="656"/>
    </location>
</feature>
<feature type="transmembrane region" description="Helical" evidence="7">
    <location>
        <begin position="524"/>
        <end position="546"/>
    </location>
</feature>
<feature type="transmembrane region" description="Helical" evidence="7">
    <location>
        <begin position="405"/>
        <end position="428"/>
    </location>
</feature>
<dbReference type="PANTHER" id="PTHR12385">
    <property type="entry name" value="CHOLINE TRANSPORTER-LIKE (SLC FAMILY 44)"/>
    <property type="match status" value="1"/>
</dbReference>
<comment type="subcellular location">
    <subcellularLocation>
        <location evidence="7">Cell membrane</location>
        <topology evidence="7">Multi-pass membrane protein</topology>
    </subcellularLocation>
    <subcellularLocation>
        <location evidence="1">Membrane</location>
        <topology evidence="1">Multi-pass membrane protein</topology>
    </subcellularLocation>
</comment>
<evidence type="ECO:0000256" key="3">
    <source>
        <dbReference type="ARBA" id="ARBA00022692"/>
    </source>
</evidence>
<proteinExistence type="inferred from homology"/>
<dbReference type="GO" id="GO:0022857">
    <property type="term" value="F:transmembrane transporter activity"/>
    <property type="evidence" value="ECO:0007669"/>
    <property type="project" value="UniProtKB-UniRule"/>
</dbReference>